<organism evidence="3 4">
    <name type="scientific">Candidatus Gottesmanbacteria bacterium GW2011_GWB1_43_11</name>
    <dbReference type="NCBI Taxonomy" id="1618446"/>
    <lineage>
        <taxon>Bacteria</taxon>
        <taxon>Candidatus Gottesmaniibacteriota</taxon>
    </lineage>
</organism>
<comment type="caution">
    <text evidence="3">The sequence shown here is derived from an EMBL/GenBank/DDBJ whole genome shotgun (WGS) entry which is preliminary data.</text>
</comment>
<keyword evidence="1" id="KW-0812">Transmembrane</keyword>
<evidence type="ECO:0000256" key="1">
    <source>
        <dbReference type="SAM" id="Phobius"/>
    </source>
</evidence>
<evidence type="ECO:0000259" key="2">
    <source>
        <dbReference type="Pfam" id="PF00535"/>
    </source>
</evidence>
<dbReference type="PANTHER" id="PTHR43630:SF2">
    <property type="entry name" value="GLYCOSYLTRANSFERASE"/>
    <property type="match status" value="1"/>
</dbReference>
<keyword evidence="3" id="KW-0808">Transferase</keyword>
<reference evidence="3 4" key="1">
    <citation type="journal article" date="2015" name="Nature">
        <title>rRNA introns, odd ribosomes, and small enigmatic genomes across a large radiation of phyla.</title>
        <authorList>
            <person name="Brown C.T."/>
            <person name="Hug L.A."/>
            <person name="Thomas B.C."/>
            <person name="Sharon I."/>
            <person name="Castelle C.J."/>
            <person name="Singh A."/>
            <person name="Wilkins M.J."/>
            <person name="Williams K.H."/>
            <person name="Banfield J.F."/>
        </authorList>
    </citation>
    <scope>NUCLEOTIDE SEQUENCE [LARGE SCALE GENOMIC DNA]</scope>
</reference>
<keyword evidence="1" id="KW-1133">Transmembrane helix</keyword>
<accession>A0A0G1FKK9</accession>
<dbReference type="GO" id="GO:0016740">
    <property type="term" value="F:transferase activity"/>
    <property type="evidence" value="ECO:0007669"/>
    <property type="project" value="UniProtKB-KW"/>
</dbReference>
<dbReference type="InterPro" id="IPR001173">
    <property type="entry name" value="Glyco_trans_2-like"/>
</dbReference>
<dbReference type="Gene3D" id="3.90.550.10">
    <property type="entry name" value="Spore Coat Polysaccharide Biosynthesis Protein SpsA, Chain A"/>
    <property type="match status" value="1"/>
</dbReference>
<protein>
    <submittedName>
        <fullName evidence="3">Glycosyl transferase family 2</fullName>
    </submittedName>
</protein>
<feature type="transmembrane region" description="Helical" evidence="1">
    <location>
        <begin position="229"/>
        <end position="248"/>
    </location>
</feature>
<evidence type="ECO:0000313" key="3">
    <source>
        <dbReference type="EMBL" id="KKS87433.1"/>
    </source>
</evidence>
<dbReference type="CDD" id="cd02511">
    <property type="entry name" value="Beta4Glucosyltransferase"/>
    <property type="match status" value="1"/>
</dbReference>
<dbReference type="InterPro" id="IPR029044">
    <property type="entry name" value="Nucleotide-diphossugar_trans"/>
</dbReference>
<sequence length="255" mass="29720">MKLSVVLATYNEEKNLPACLESVAGWCSEIVVIDGSSRDHTIDIAQKFGARVTVTDNPPIFHINKQKAIDLARGEWILQLDADERVSRELKTEIDAAIKNPDIDGYWLPRKNYFLGRFLTKGGQYPDYTLRLYRKGKGRLPLKDVHEQAIVLGEVGYLKNPLIHMADPSFQRYIMRYKRYVDLLAQQISVQEKRINIFPLVNYLLIKPVYWFLLIYVRHKGFVDSWQGFVFAVFSGLRYPLAYIKYLTNYARRDH</sequence>
<keyword evidence="1" id="KW-0472">Membrane</keyword>
<evidence type="ECO:0000313" key="4">
    <source>
        <dbReference type="Proteomes" id="UP000034050"/>
    </source>
</evidence>
<dbReference type="SUPFAM" id="SSF53448">
    <property type="entry name" value="Nucleotide-diphospho-sugar transferases"/>
    <property type="match status" value="1"/>
</dbReference>
<dbReference type="Pfam" id="PF00535">
    <property type="entry name" value="Glycos_transf_2"/>
    <property type="match status" value="1"/>
</dbReference>
<dbReference type="Proteomes" id="UP000034050">
    <property type="component" value="Unassembled WGS sequence"/>
</dbReference>
<feature type="domain" description="Glycosyltransferase 2-like" evidence="2">
    <location>
        <begin position="4"/>
        <end position="134"/>
    </location>
</feature>
<dbReference type="EMBL" id="LCFD01000002">
    <property type="protein sequence ID" value="KKS87433.1"/>
    <property type="molecule type" value="Genomic_DNA"/>
</dbReference>
<proteinExistence type="predicted"/>
<dbReference type="STRING" id="1618446.UV61_C0002G0154"/>
<feature type="transmembrane region" description="Helical" evidence="1">
    <location>
        <begin position="197"/>
        <end position="217"/>
    </location>
</feature>
<gene>
    <name evidence="3" type="ORF">UV61_C0002G0154</name>
</gene>
<dbReference type="PANTHER" id="PTHR43630">
    <property type="entry name" value="POLY-BETA-1,6-N-ACETYL-D-GLUCOSAMINE SYNTHASE"/>
    <property type="match status" value="1"/>
</dbReference>
<name>A0A0G1FKK9_9BACT</name>
<dbReference type="AlphaFoldDB" id="A0A0G1FKK9"/>